<sequence length="134" mass="13606">MQQAHITEAGNRAEAESRGMPAVSGDEKNQQMQQKALDPSSDFPDAPLDSPQQLQAVADNQGPAGSHQGMQTGDKMAIKAPVAGKSGQQDQRGDTVAGINKGVGDFVAGLGDTEADRKGAGGVDFSNAAGMGGL</sequence>
<feature type="region of interest" description="Disordered" evidence="1">
    <location>
        <begin position="114"/>
        <end position="134"/>
    </location>
</feature>
<dbReference type="Proteomes" id="UP000256970">
    <property type="component" value="Unassembled WGS sequence"/>
</dbReference>
<evidence type="ECO:0000256" key="1">
    <source>
        <dbReference type="SAM" id="MobiDB-lite"/>
    </source>
</evidence>
<gene>
    <name evidence="2" type="ORF">BQ4739_LOCUS14486</name>
</gene>
<accession>A0A383WB52</accession>
<protein>
    <submittedName>
        <fullName evidence="2">Uncharacterized protein</fullName>
    </submittedName>
</protein>
<evidence type="ECO:0000313" key="3">
    <source>
        <dbReference type="Proteomes" id="UP000256970"/>
    </source>
</evidence>
<keyword evidence="3" id="KW-1185">Reference proteome</keyword>
<dbReference type="AlphaFoldDB" id="A0A383WB52"/>
<reference evidence="2 3" key="1">
    <citation type="submission" date="2016-10" db="EMBL/GenBank/DDBJ databases">
        <authorList>
            <person name="Cai Z."/>
        </authorList>
    </citation>
    <scope>NUCLEOTIDE SEQUENCE [LARGE SCALE GENOMIC DNA]</scope>
</reference>
<feature type="region of interest" description="Disordered" evidence="1">
    <location>
        <begin position="1"/>
        <end position="98"/>
    </location>
</feature>
<proteinExistence type="predicted"/>
<evidence type="ECO:0000313" key="2">
    <source>
        <dbReference type="EMBL" id="SZX74244.1"/>
    </source>
</evidence>
<organism evidence="2 3">
    <name type="scientific">Tetradesmus obliquus</name>
    <name type="common">Green alga</name>
    <name type="synonym">Acutodesmus obliquus</name>
    <dbReference type="NCBI Taxonomy" id="3088"/>
    <lineage>
        <taxon>Eukaryota</taxon>
        <taxon>Viridiplantae</taxon>
        <taxon>Chlorophyta</taxon>
        <taxon>core chlorophytes</taxon>
        <taxon>Chlorophyceae</taxon>
        <taxon>CS clade</taxon>
        <taxon>Sphaeropleales</taxon>
        <taxon>Scenedesmaceae</taxon>
        <taxon>Tetradesmus</taxon>
    </lineage>
</organism>
<name>A0A383WB52_TETOB</name>
<dbReference type="EMBL" id="FNXT01001208">
    <property type="protein sequence ID" value="SZX74244.1"/>
    <property type="molecule type" value="Genomic_DNA"/>
</dbReference>